<dbReference type="Proteomes" id="UP000323425">
    <property type="component" value="Unassembled WGS sequence"/>
</dbReference>
<sequence length="536" mass="55366">MSVQPGPTFKRYAANGVATVYTIPFLLLDAADLQITLDGTLVTTGFTLTGIGSPQSTCTFTVAPAGDLLFQMSVPFQRLADYQINGDFLAQTVNRDFDRLWLAVKQLNRDSSRALTVSLLEPEGIPPLPVKATRALKMLAFDASGNPITSNLTLAQIEQQPALALGSAAQAAASALSADQSAISAGQSASTATTAKNAAAASASAAAASAMSAADTGFQLGMSMWGHRGSEFRGFAPDDGQELSRALYPDFAAVLDAGLLPSVTEALWQSDPTVRGAFVVLSSPGMFRMRDLNGVSAGSIGAVFRRGHPVPVGGRLIQDQMQRIQGATGLNMSSAAPQGAFQLAPISPVGASVTGTTSTTSVTFDSALSARTGTETFPTHARGVWMTRLFGIIAPLGSAEANSLATAYAALASRTSSLELRATALEFGYVSANQTYANNTQVTVNHGLGVIPGRVDIDLIFTTAQHGYAVGSVVKLGCAGAVYISTGPYGFNVEVSTTQISMRIAQGGIGVISKVDGSAQIVTPANAVLRIKASKS</sequence>
<evidence type="ECO:0000313" key="2">
    <source>
        <dbReference type="Proteomes" id="UP000323425"/>
    </source>
</evidence>
<organism evidence="1 2">
    <name type="scientific">Pseudomonas extremaustralis</name>
    <dbReference type="NCBI Taxonomy" id="359110"/>
    <lineage>
        <taxon>Bacteria</taxon>
        <taxon>Pseudomonadati</taxon>
        <taxon>Pseudomonadota</taxon>
        <taxon>Gammaproteobacteria</taxon>
        <taxon>Pseudomonadales</taxon>
        <taxon>Pseudomonadaceae</taxon>
        <taxon>Pseudomonas</taxon>
    </lineage>
</organism>
<dbReference type="EMBL" id="VTFH01000001">
    <property type="protein sequence ID" value="KAA8560596.1"/>
    <property type="molecule type" value="Genomic_DNA"/>
</dbReference>
<comment type="caution">
    <text evidence="1">The sequence shown here is derived from an EMBL/GenBank/DDBJ whole genome shotgun (WGS) entry which is preliminary data.</text>
</comment>
<reference evidence="1 2" key="1">
    <citation type="journal article" date="2018" name="Plant Biotechnol. Rep.">
        <title>Diversity and antifungal activity of endophytic bacteria associated with Panax ginseng seedlings.</title>
        <authorList>
            <person name="Park J.M."/>
            <person name="Hong C.E."/>
            <person name="Jo S.H."/>
        </authorList>
    </citation>
    <scope>NUCLEOTIDE SEQUENCE [LARGE SCALE GENOMIC DNA]</scope>
    <source>
        <strain evidence="1 2">PgKB38</strain>
    </source>
</reference>
<dbReference type="RefSeq" id="WP_150292475.1">
    <property type="nucleotide sequence ID" value="NZ_VTFH01000001.1"/>
</dbReference>
<evidence type="ECO:0000313" key="1">
    <source>
        <dbReference type="EMBL" id="KAA8560596.1"/>
    </source>
</evidence>
<accession>A0A5M9IXZ6</accession>
<proteinExistence type="predicted"/>
<gene>
    <name evidence="1" type="ORF">FX985_00646</name>
</gene>
<dbReference type="AlphaFoldDB" id="A0A5M9IXZ6"/>
<name>A0A5M9IXZ6_9PSED</name>
<protein>
    <submittedName>
        <fullName evidence="1">Uncharacterized protein</fullName>
    </submittedName>
</protein>